<evidence type="ECO:0000313" key="3">
    <source>
        <dbReference type="Proteomes" id="UP001597079"/>
    </source>
</evidence>
<dbReference type="RefSeq" id="WP_377941945.1">
    <property type="nucleotide sequence ID" value="NZ_JBHUCX010000017.1"/>
</dbReference>
<evidence type="ECO:0000256" key="1">
    <source>
        <dbReference type="SAM" id="MobiDB-lite"/>
    </source>
</evidence>
<proteinExistence type="predicted"/>
<dbReference type="Proteomes" id="UP001597079">
    <property type="component" value="Unassembled WGS sequence"/>
</dbReference>
<evidence type="ECO:0008006" key="4">
    <source>
        <dbReference type="Google" id="ProtNLM"/>
    </source>
</evidence>
<feature type="compositionally biased region" description="Basic residues" evidence="1">
    <location>
        <begin position="217"/>
        <end position="233"/>
    </location>
</feature>
<feature type="compositionally biased region" description="Polar residues" evidence="1">
    <location>
        <begin position="234"/>
        <end position="244"/>
    </location>
</feature>
<sequence>MARSIVLVRYKKDIQSARNNIKYIGFRSRESEEEERGLFNRDLDQGADYEIFLNKIESHPALQHDSTVKMHTMILSMYENDYRSLLESGSNLKDLAREVLSDLEEHKGMKLEWIGAVHEKSGHPHVHIGIMSVGVTPEGVTRRLYLNRDQDLPWLREKFLEKIQQRVPEIGRDYNKEREHNRTHERPKMRSATRQMSHSLQALAHTMEHTKSLMKDKRNRQRRSKRAKSRIQHQRQGPTQFQDR</sequence>
<comment type="caution">
    <text evidence="2">The sequence shown here is derived from an EMBL/GenBank/DDBJ whole genome shotgun (WGS) entry which is preliminary data.</text>
</comment>
<organism evidence="2 3">
    <name type="scientific">Alicyclobacillus fodiniaquatilis</name>
    <dbReference type="NCBI Taxonomy" id="1661150"/>
    <lineage>
        <taxon>Bacteria</taxon>
        <taxon>Bacillati</taxon>
        <taxon>Bacillota</taxon>
        <taxon>Bacilli</taxon>
        <taxon>Bacillales</taxon>
        <taxon>Alicyclobacillaceae</taxon>
        <taxon>Alicyclobacillus</taxon>
    </lineage>
</organism>
<evidence type="ECO:0000313" key="2">
    <source>
        <dbReference type="EMBL" id="MFD1674156.1"/>
    </source>
</evidence>
<accession>A0ABW4JCQ0</accession>
<feature type="region of interest" description="Disordered" evidence="1">
    <location>
        <begin position="172"/>
        <end position="196"/>
    </location>
</feature>
<dbReference type="EMBL" id="JBHUCX010000017">
    <property type="protein sequence ID" value="MFD1674156.1"/>
    <property type="molecule type" value="Genomic_DNA"/>
</dbReference>
<protein>
    <recommendedName>
        <fullName evidence="4">Relaxase/mobilization nuclease-like protein</fullName>
    </recommendedName>
</protein>
<gene>
    <name evidence="2" type="ORF">ACFSB2_05445</name>
</gene>
<name>A0ABW4JCQ0_9BACL</name>
<feature type="region of interest" description="Disordered" evidence="1">
    <location>
        <begin position="209"/>
        <end position="244"/>
    </location>
</feature>
<reference evidence="3" key="1">
    <citation type="journal article" date="2019" name="Int. J. Syst. Evol. Microbiol.">
        <title>The Global Catalogue of Microorganisms (GCM) 10K type strain sequencing project: providing services to taxonomists for standard genome sequencing and annotation.</title>
        <authorList>
            <consortium name="The Broad Institute Genomics Platform"/>
            <consortium name="The Broad Institute Genome Sequencing Center for Infectious Disease"/>
            <person name="Wu L."/>
            <person name="Ma J."/>
        </authorList>
    </citation>
    <scope>NUCLEOTIDE SEQUENCE [LARGE SCALE GENOMIC DNA]</scope>
    <source>
        <strain evidence="3">CGMCC 1.12286</strain>
    </source>
</reference>
<keyword evidence="3" id="KW-1185">Reference proteome</keyword>
<feature type="compositionally biased region" description="Basic and acidic residues" evidence="1">
    <location>
        <begin position="172"/>
        <end position="188"/>
    </location>
</feature>